<accession>A0ABR4QG75</accession>
<gene>
    <name evidence="1" type="ORF">TcWFU_001268</name>
    <name evidence="2" type="ORF">TcWFU_005080</name>
    <name evidence="3" type="ORF">TcWFU_009294</name>
</gene>
<reference evidence="1" key="2">
    <citation type="submission" date="2024-12" db="EMBL/GenBank/DDBJ databases">
        <authorList>
            <person name="Estrada K."/>
            <person name="Bobes R.J."/>
            <person name="Sanchez-Flores A."/>
            <person name="Laclette J.P."/>
        </authorList>
    </citation>
    <scope>NUCLEOTIDE SEQUENCE</scope>
    <source>
        <strain evidence="1">WFUcys</strain>
        <tissue evidence="1">Peritoneal cavity of infected mice</tissue>
    </source>
</reference>
<comment type="caution">
    <text evidence="1">The sequence shown here is derived from an EMBL/GenBank/DDBJ whole genome shotgun (WGS) entry which is preliminary data.</text>
</comment>
<dbReference type="Proteomes" id="UP001651158">
    <property type="component" value="Unassembled WGS sequence"/>
</dbReference>
<name>A0ABR4QG75_9CEST</name>
<proteinExistence type="predicted"/>
<dbReference type="EMBL" id="JAKROA010000003">
    <property type="protein sequence ID" value="KAL5108916.1"/>
    <property type="molecule type" value="Genomic_DNA"/>
</dbReference>
<dbReference type="EMBL" id="JAKROA010000003">
    <property type="protein sequence ID" value="KAL5108459.1"/>
    <property type="molecule type" value="Genomic_DNA"/>
</dbReference>
<reference evidence="1 4" key="1">
    <citation type="journal article" date="2022" name="Front. Cell. Infect. Microbiol.">
        <title>The Genomes of Two Strains of Taenia crassiceps the Animal Model for the Study of Human Cysticercosis.</title>
        <authorList>
            <person name="Bobes R.J."/>
            <person name="Estrada K."/>
            <person name="Rios-Valencia D.G."/>
            <person name="Calderon-Gallegos A."/>
            <person name="de la Torre P."/>
            <person name="Carrero J.C."/>
            <person name="Sanchez-Flores A."/>
            <person name="Laclette J.P."/>
        </authorList>
    </citation>
    <scope>NUCLEOTIDE SEQUENCE [LARGE SCALE GENOMIC DNA]</scope>
    <source>
        <strain evidence="1">WFUcys</strain>
    </source>
</reference>
<evidence type="ECO:0000313" key="3">
    <source>
        <dbReference type="EMBL" id="KAL5109434.1"/>
    </source>
</evidence>
<protein>
    <submittedName>
        <fullName evidence="1">Uncharacterized protein</fullName>
    </submittedName>
</protein>
<organism evidence="1 4">
    <name type="scientific">Taenia crassiceps</name>
    <dbReference type="NCBI Taxonomy" id="6207"/>
    <lineage>
        <taxon>Eukaryota</taxon>
        <taxon>Metazoa</taxon>
        <taxon>Spiralia</taxon>
        <taxon>Lophotrochozoa</taxon>
        <taxon>Platyhelminthes</taxon>
        <taxon>Cestoda</taxon>
        <taxon>Eucestoda</taxon>
        <taxon>Cyclophyllidea</taxon>
        <taxon>Taeniidae</taxon>
        <taxon>Taenia</taxon>
    </lineage>
</organism>
<evidence type="ECO:0000313" key="1">
    <source>
        <dbReference type="EMBL" id="KAL5108459.1"/>
    </source>
</evidence>
<dbReference type="EMBL" id="JAKROA010000003">
    <property type="protein sequence ID" value="KAL5109434.1"/>
    <property type="molecule type" value="Genomic_DNA"/>
</dbReference>
<evidence type="ECO:0000313" key="2">
    <source>
        <dbReference type="EMBL" id="KAL5108916.1"/>
    </source>
</evidence>
<keyword evidence="4" id="KW-1185">Reference proteome</keyword>
<evidence type="ECO:0000313" key="4">
    <source>
        <dbReference type="Proteomes" id="UP001651158"/>
    </source>
</evidence>
<sequence>MQLLNKSAAIRACGDLAEAQESSMAALEISMSFLVALYESVDVTSPKIFDKYTLQSSSCHCLTHFILPISITPAINRVDLSPTFIQSFDDPVSQTEN</sequence>